<evidence type="ECO:0000313" key="2">
    <source>
        <dbReference type="EMBL" id="CZE46689.1"/>
    </source>
</evidence>
<feature type="transmembrane region" description="Helical" evidence="1">
    <location>
        <begin position="223"/>
        <end position="242"/>
    </location>
</feature>
<dbReference type="GO" id="GO:0009389">
    <property type="term" value="F:dimethyl sulfoxide reductase activity"/>
    <property type="evidence" value="ECO:0007669"/>
    <property type="project" value="TreeGrafter"/>
</dbReference>
<keyword evidence="3" id="KW-1185">Reference proteome</keyword>
<dbReference type="GO" id="GO:0019645">
    <property type="term" value="P:anaerobic electron transport chain"/>
    <property type="evidence" value="ECO:0007669"/>
    <property type="project" value="InterPro"/>
</dbReference>
<gene>
    <name evidence="2" type="ORF">ERS672216_00505</name>
</gene>
<evidence type="ECO:0000256" key="1">
    <source>
        <dbReference type="SAM" id="Phobius"/>
    </source>
</evidence>
<dbReference type="PANTHER" id="PTHR38095">
    <property type="entry name" value="ANAEROBIC DIMETHYL SULFOXIDE REDUCTASE CHAIN YNFH"/>
    <property type="match status" value="1"/>
</dbReference>
<feature type="transmembrane region" description="Helical" evidence="1">
    <location>
        <begin position="254"/>
        <end position="278"/>
    </location>
</feature>
<protein>
    <submittedName>
        <fullName evidence="2">Anaerobic dimethyl sulfoxide reductase chain C</fullName>
        <ecNumber evidence="2">1.8.99.-</ecNumber>
    </submittedName>
</protein>
<dbReference type="EC" id="1.8.99.-" evidence="2"/>
<sequence>MTLYDIVIHELPLVLFTTFSQCSIGFLWIWTYFYFKNRGEKDQLSKFGLKIGILMVISIIPAFFHLGDITNAFKIIYRLGFFIESNESYHIGWMNNEIAFVGLVCLFGFALCKWQKNFLLILANLSGVLGIFFMAGAYGSMSKSVVMWDFNITLVMFYSAAIFLGAIMYHLLGFKDENSQKVAFLLGLLGVGVHFSSIFFQTLHVGQTWVMGVENPYDMLDGFYFTFIVWCSSLLGFSVLLWGINKFFIKSKIALPYLTLVCAGVGVIIARVLFYGLINTTIMQL</sequence>
<dbReference type="AlphaFoldDB" id="A0A128ECM0"/>
<dbReference type="InterPro" id="IPR007059">
    <property type="entry name" value="DmsC"/>
</dbReference>
<dbReference type="GO" id="GO:0009390">
    <property type="term" value="C:dimethyl sulfoxide reductase complex"/>
    <property type="evidence" value="ECO:0007669"/>
    <property type="project" value="TreeGrafter"/>
</dbReference>
<feature type="transmembrane region" description="Helical" evidence="1">
    <location>
        <begin position="47"/>
        <end position="64"/>
    </location>
</feature>
<feature type="transmembrane region" description="Helical" evidence="1">
    <location>
        <begin position="184"/>
        <end position="203"/>
    </location>
</feature>
<dbReference type="Proteomes" id="UP000069632">
    <property type="component" value="Unassembled WGS sequence"/>
</dbReference>
<dbReference type="Pfam" id="PF04976">
    <property type="entry name" value="DmsC"/>
    <property type="match status" value="1"/>
</dbReference>
<dbReference type="GO" id="GO:0005886">
    <property type="term" value="C:plasma membrane"/>
    <property type="evidence" value="ECO:0007669"/>
    <property type="project" value="TreeGrafter"/>
</dbReference>
<feature type="transmembrane region" description="Helical" evidence="1">
    <location>
        <begin position="150"/>
        <end position="172"/>
    </location>
</feature>
<dbReference type="EMBL" id="FIZP01000001">
    <property type="protein sequence ID" value="CZE46689.1"/>
    <property type="molecule type" value="Genomic_DNA"/>
</dbReference>
<dbReference type="PANTHER" id="PTHR38095:SF1">
    <property type="entry name" value="ANAEROBIC DIMETHYL SULFOXIDE REDUCTASE CHAIN YNFH"/>
    <property type="match status" value="1"/>
</dbReference>
<organism evidence="2 3">
    <name type="scientific">Campylobacter geochelonis</name>
    <dbReference type="NCBI Taxonomy" id="1780362"/>
    <lineage>
        <taxon>Bacteria</taxon>
        <taxon>Pseudomonadati</taxon>
        <taxon>Campylobacterota</taxon>
        <taxon>Epsilonproteobacteria</taxon>
        <taxon>Campylobacterales</taxon>
        <taxon>Campylobacteraceae</taxon>
        <taxon>Campylobacter</taxon>
    </lineage>
</organism>
<keyword evidence="1" id="KW-0472">Membrane</keyword>
<keyword evidence="2" id="KW-0560">Oxidoreductase</keyword>
<accession>A0A128ECM0</accession>
<feature type="transmembrane region" description="Helical" evidence="1">
    <location>
        <begin position="91"/>
        <end position="111"/>
    </location>
</feature>
<name>A0A128ECM0_9BACT</name>
<proteinExistence type="predicted"/>
<dbReference type="RefSeq" id="WP_075540006.1">
    <property type="nucleotide sequence ID" value="NZ_CP053844.1"/>
</dbReference>
<feature type="transmembrane region" description="Helical" evidence="1">
    <location>
        <begin position="118"/>
        <end position="138"/>
    </location>
</feature>
<keyword evidence="1" id="KW-0812">Transmembrane</keyword>
<keyword evidence="1" id="KW-1133">Transmembrane helix</keyword>
<reference evidence="2 3" key="1">
    <citation type="submission" date="2016-02" db="EMBL/GenBank/DDBJ databases">
        <authorList>
            <consortium name="Pathogen Informatics"/>
        </authorList>
    </citation>
    <scope>NUCLEOTIDE SEQUENCE [LARGE SCALE GENOMIC DNA]</scope>
    <source>
        <strain evidence="2 3">RC20</strain>
    </source>
</reference>
<dbReference type="OrthoDB" id="5352628at2"/>
<feature type="transmembrane region" description="Helical" evidence="1">
    <location>
        <begin position="12"/>
        <end position="35"/>
    </location>
</feature>
<evidence type="ECO:0000313" key="3">
    <source>
        <dbReference type="Proteomes" id="UP000069632"/>
    </source>
</evidence>